<evidence type="ECO:0000313" key="2">
    <source>
        <dbReference type="Proteomes" id="UP001207468"/>
    </source>
</evidence>
<name>A0ACC0U852_9AGAM</name>
<organism evidence="1 2">
    <name type="scientific">Russula earlei</name>
    <dbReference type="NCBI Taxonomy" id="71964"/>
    <lineage>
        <taxon>Eukaryota</taxon>
        <taxon>Fungi</taxon>
        <taxon>Dikarya</taxon>
        <taxon>Basidiomycota</taxon>
        <taxon>Agaricomycotina</taxon>
        <taxon>Agaricomycetes</taxon>
        <taxon>Russulales</taxon>
        <taxon>Russulaceae</taxon>
        <taxon>Russula</taxon>
    </lineage>
</organism>
<dbReference type="EMBL" id="JAGFNK010000109">
    <property type="protein sequence ID" value="KAI9507873.1"/>
    <property type="molecule type" value="Genomic_DNA"/>
</dbReference>
<proteinExistence type="predicted"/>
<sequence>MGVNIHDPLVQIKVTESVCGFVAISMTLLRLWLRRARYWWDDACALFSFLSLVLQFGAVFMHVEHPSDLSRLTRIASYYLMATTFYTIIWSARLAILFSIIRIDPDPIMRRRLMWLAAVFVSAICFFLAQLFWTCEGIHNGWKNKPSPQCPLPKQIAICQLVSDVLADLALMLLPIRLIRGIKDNGLRWRLILIFSTSIVTTVVSLVHAAYIITRGGIPVIISALVEDCMSLTVANLPVVATASIRHLSGVNARDANPDVDGQRWSSFKVRTRSHPPGATTHGPIGFGLGSNTELTFSTLGQTKTTMPAYAVGSEELFAGTKPEGKLDDDGEKARVFTQVRREDRGVVLIDMLPYPPQPPATNPDHPSSHL</sequence>
<comment type="caution">
    <text evidence="1">The sequence shown here is derived from an EMBL/GenBank/DDBJ whole genome shotgun (WGS) entry which is preliminary data.</text>
</comment>
<dbReference type="Proteomes" id="UP001207468">
    <property type="component" value="Unassembled WGS sequence"/>
</dbReference>
<reference evidence="1" key="1">
    <citation type="submission" date="2021-03" db="EMBL/GenBank/DDBJ databases">
        <title>Evolutionary priming and transition to the ectomycorrhizal habit in an iconic lineage of mushroom-forming fungi: is preadaptation a requirement?</title>
        <authorList>
            <consortium name="DOE Joint Genome Institute"/>
            <person name="Looney B.P."/>
            <person name="Miyauchi S."/>
            <person name="Morin E."/>
            <person name="Drula E."/>
            <person name="Courty P.E."/>
            <person name="Chicoki N."/>
            <person name="Fauchery L."/>
            <person name="Kohler A."/>
            <person name="Kuo A."/>
            <person name="LaButti K."/>
            <person name="Pangilinan J."/>
            <person name="Lipzen A."/>
            <person name="Riley R."/>
            <person name="Andreopoulos W."/>
            <person name="He G."/>
            <person name="Johnson J."/>
            <person name="Barry K.W."/>
            <person name="Grigoriev I.V."/>
            <person name="Nagy L."/>
            <person name="Hibbett D."/>
            <person name="Henrissat B."/>
            <person name="Matheny P.B."/>
            <person name="Labbe J."/>
            <person name="Martin A.F."/>
        </authorList>
    </citation>
    <scope>NUCLEOTIDE SEQUENCE</scope>
    <source>
        <strain evidence="1">BPL698</strain>
    </source>
</reference>
<evidence type="ECO:0000313" key="1">
    <source>
        <dbReference type="EMBL" id="KAI9507873.1"/>
    </source>
</evidence>
<gene>
    <name evidence="1" type="ORF">F5148DRAFT_50113</name>
</gene>
<protein>
    <submittedName>
        <fullName evidence="1">Uncharacterized protein</fullName>
    </submittedName>
</protein>
<keyword evidence="2" id="KW-1185">Reference proteome</keyword>
<accession>A0ACC0U852</accession>